<dbReference type="Gene3D" id="3.30.360.10">
    <property type="entry name" value="Dihydrodipicolinate Reductase, domain 2"/>
    <property type="match status" value="1"/>
</dbReference>
<feature type="domain" description="Gfo/Idh/MocA-like oxidoreductase N-terminal" evidence="2">
    <location>
        <begin position="44"/>
        <end position="170"/>
    </location>
</feature>
<dbReference type="PANTHER" id="PTHR43818">
    <property type="entry name" value="BCDNA.GH03377"/>
    <property type="match status" value="1"/>
</dbReference>
<evidence type="ECO:0000256" key="1">
    <source>
        <dbReference type="ARBA" id="ARBA00023002"/>
    </source>
</evidence>
<keyword evidence="1" id="KW-0560">Oxidoreductase</keyword>
<dbReference type="PROSITE" id="PS51318">
    <property type="entry name" value="TAT"/>
    <property type="match status" value="1"/>
</dbReference>
<dbReference type="Pfam" id="PF01408">
    <property type="entry name" value="GFO_IDH_MocA"/>
    <property type="match status" value="1"/>
</dbReference>
<evidence type="ECO:0000259" key="3">
    <source>
        <dbReference type="Pfam" id="PF22725"/>
    </source>
</evidence>
<keyword evidence="5" id="KW-1185">Reference proteome</keyword>
<dbReference type="Gene3D" id="3.40.50.720">
    <property type="entry name" value="NAD(P)-binding Rossmann-like Domain"/>
    <property type="match status" value="1"/>
</dbReference>
<dbReference type="SUPFAM" id="SSF51735">
    <property type="entry name" value="NAD(P)-binding Rossmann-fold domains"/>
    <property type="match status" value="1"/>
</dbReference>
<dbReference type="InterPro" id="IPR006311">
    <property type="entry name" value="TAT_signal"/>
</dbReference>
<name>A0AAW6U0P2_9BACT</name>
<dbReference type="SUPFAM" id="SSF55347">
    <property type="entry name" value="Glyceraldehyde-3-phosphate dehydrogenase-like, C-terminal domain"/>
    <property type="match status" value="1"/>
</dbReference>
<protein>
    <submittedName>
        <fullName evidence="4">Gfo/Idh/MocA family oxidoreductase</fullName>
    </submittedName>
</protein>
<dbReference type="GO" id="GO:0016491">
    <property type="term" value="F:oxidoreductase activity"/>
    <property type="evidence" value="ECO:0007669"/>
    <property type="project" value="UniProtKB-KW"/>
</dbReference>
<dbReference type="Pfam" id="PF22725">
    <property type="entry name" value="GFO_IDH_MocA_C3"/>
    <property type="match status" value="1"/>
</dbReference>
<dbReference type="InterPro" id="IPR050463">
    <property type="entry name" value="Gfo/Idh/MocA_oxidrdct_glycsds"/>
</dbReference>
<gene>
    <name evidence="4" type="ORF">QJ522_07125</name>
</gene>
<dbReference type="PANTHER" id="PTHR43818:SF11">
    <property type="entry name" value="BCDNA.GH03377"/>
    <property type="match status" value="1"/>
</dbReference>
<evidence type="ECO:0000313" key="5">
    <source>
        <dbReference type="Proteomes" id="UP001431776"/>
    </source>
</evidence>
<feature type="domain" description="GFO/IDH/MocA-like oxidoreductase" evidence="3">
    <location>
        <begin position="226"/>
        <end position="307"/>
    </location>
</feature>
<sequence>MSDQRQHEGMDRRRFLQSTAAVGAGLAIAPSILAQAGGTASDDINVALLGAGAQGQILMNACLQIPGVRFKAVCDIWEAYNLRRVSRLLDRYGHKNNTYTDYKEMLDKEKGNIDAVIVATPDFWHAEHAIACMEAGLDVYCEKEMSNELAKAKQMVEAQRRTGKLLQIGHQRRSNPRYLHCYEKVIQQARMLGRITTANGQWNRGAQEPLGWPTNAVIDEATLAKYGFKSMEQFRNWRWYKGLGGGPIVDLGSHQIDIYSWFLNATPKGVIASGGTDYYDKNTHEWYDSVLAIYDFETKDGVVRAFYQVLTTNSSQGYFETFMGDQGTLMISEAAGRGSVYREQGAHVPEWDRWVKLGLIAEPQRVETKDDSGAVLDVRETVPAQEYLIPIDMEGKPYHQPHLENFFNAMRGKEKLTCPGEVGYETAVMVLRTNEAVEAQRRLEFGKDEFHV</sequence>
<evidence type="ECO:0000313" key="4">
    <source>
        <dbReference type="EMBL" id="MDI6448813.1"/>
    </source>
</evidence>
<dbReference type="InterPro" id="IPR000683">
    <property type="entry name" value="Gfo/Idh/MocA-like_OxRdtase_N"/>
</dbReference>
<dbReference type="EMBL" id="JASCXX010000006">
    <property type="protein sequence ID" value="MDI6448813.1"/>
    <property type="molecule type" value="Genomic_DNA"/>
</dbReference>
<accession>A0AAW6U0P2</accession>
<evidence type="ECO:0000259" key="2">
    <source>
        <dbReference type="Pfam" id="PF01408"/>
    </source>
</evidence>
<reference evidence="4" key="1">
    <citation type="submission" date="2023-05" db="EMBL/GenBank/DDBJ databases">
        <title>Anaerotaeda fermentans gen. nov., sp. nov., a novel anaerobic planctomycete of the new family within the order Sedimentisphaerales isolated from Taman Peninsula, Russia.</title>
        <authorList>
            <person name="Khomyakova M.A."/>
            <person name="Merkel A.Y."/>
            <person name="Slobodkin A.I."/>
        </authorList>
    </citation>
    <scope>NUCLEOTIDE SEQUENCE</scope>
    <source>
        <strain evidence="4">M17dextr</strain>
    </source>
</reference>
<proteinExistence type="predicted"/>
<dbReference type="Proteomes" id="UP001431776">
    <property type="component" value="Unassembled WGS sequence"/>
</dbReference>
<comment type="caution">
    <text evidence="4">The sequence shown here is derived from an EMBL/GenBank/DDBJ whole genome shotgun (WGS) entry which is preliminary data.</text>
</comment>
<dbReference type="InterPro" id="IPR055170">
    <property type="entry name" value="GFO_IDH_MocA-like_dom"/>
</dbReference>
<dbReference type="GO" id="GO:0000166">
    <property type="term" value="F:nucleotide binding"/>
    <property type="evidence" value="ECO:0007669"/>
    <property type="project" value="InterPro"/>
</dbReference>
<dbReference type="RefSeq" id="WP_349244221.1">
    <property type="nucleotide sequence ID" value="NZ_JASCXX010000006.1"/>
</dbReference>
<dbReference type="InterPro" id="IPR036291">
    <property type="entry name" value="NAD(P)-bd_dom_sf"/>
</dbReference>
<dbReference type="AlphaFoldDB" id="A0AAW6U0P2"/>
<organism evidence="4 5">
    <name type="scientific">Anaerobaca lacustris</name>
    <dbReference type="NCBI Taxonomy" id="3044600"/>
    <lineage>
        <taxon>Bacteria</taxon>
        <taxon>Pseudomonadati</taxon>
        <taxon>Planctomycetota</taxon>
        <taxon>Phycisphaerae</taxon>
        <taxon>Sedimentisphaerales</taxon>
        <taxon>Anaerobacaceae</taxon>
        <taxon>Anaerobaca</taxon>
    </lineage>
</organism>